<evidence type="ECO:0000256" key="4">
    <source>
        <dbReference type="ARBA" id="ARBA00022614"/>
    </source>
</evidence>
<dbReference type="SMART" id="SM00487">
    <property type="entry name" value="DEXDc"/>
    <property type="match status" value="1"/>
</dbReference>
<evidence type="ECO:0000256" key="8">
    <source>
        <dbReference type="ARBA" id="ARBA00022840"/>
    </source>
</evidence>
<evidence type="ECO:0000256" key="6">
    <source>
        <dbReference type="ARBA" id="ARBA00022801"/>
    </source>
</evidence>
<keyword evidence="4" id="KW-0433">Leucine-rich repeat</keyword>
<dbReference type="InterPro" id="IPR052489">
    <property type="entry name" value="LRWD1"/>
</dbReference>
<evidence type="ECO:0000256" key="2">
    <source>
        <dbReference type="ARBA" id="ARBA00012552"/>
    </source>
</evidence>
<dbReference type="PANTHER" id="PTHR24370:SF10">
    <property type="entry name" value="LEUCINE-RICH REPEAT AND WD REPEAT-CONTAINING PROTEIN 1"/>
    <property type="match status" value="1"/>
</dbReference>
<dbReference type="GO" id="GO:0003676">
    <property type="term" value="F:nucleic acid binding"/>
    <property type="evidence" value="ECO:0007669"/>
    <property type="project" value="InterPro"/>
</dbReference>
<dbReference type="SMART" id="SM00320">
    <property type="entry name" value="WD40"/>
    <property type="match status" value="3"/>
</dbReference>
<feature type="short sequence motif" description="Q motif" evidence="10">
    <location>
        <begin position="634"/>
        <end position="662"/>
    </location>
</feature>
<dbReference type="Pfam" id="PF23215">
    <property type="entry name" value="WD_LRWD1"/>
    <property type="match status" value="1"/>
</dbReference>
<dbReference type="GO" id="GO:0003724">
    <property type="term" value="F:RNA helicase activity"/>
    <property type="evidence" value="ECO:0007669"/>
    <property type="project" value="UniProtKB-EC"/>
</dbReference>
<comment type="caution">
    <text evidence="13">The sequence shown here is derived from an EMBL/GenBank/DDBJ whole genome shotgun (WGS) entry which is preliminary data.</text>
</comment>
<dbReference type="InterPro" id="IPR015943">
    <property type="entry name" value="WD40/YVTN_repeat-like_dom_sf"/>
</dbReference>
<proteinExistence type="predicted"/>
<dbReference type="InterPro" id="IPR036322">
    <property type="entry name" value="WD40_repeat_dom_sf"/>
</dbReference>
<keyword evidence="6" id="KW-0378">Hydrolase</keyword>
<evidence type="ECO:0000256" key="5">
    <source>
        <dbReference type="ARBA" id="ARBA00022741"/>
    </source>
</evidence>
<name>A0A5J4NJB4_9TREM</name>
<feature type="repeat" description="WD" evidence="9">
    <location>
        <begin position="152"/>
        <end position="186"/>
    </location>
</feature>
<dbReference type="PROSITE" id="PS51192">
    <property type="entry name" value="HELICASE_ATP_BIND_1"/>
    <property type="match status" value="1"/>
</dbReference>
<evidence type="ECO:0000256" key="9">
    <source>
        <dbReference type="PROSITE-ProRule" id="PRU00221"/>
    </source>
</evidence>
<protein>
    <recommendedName>
        <fullName evidence="2">RNA helicase</fullName>
        <ecNumber evidence="2">3.6.4.13</ecNumber>
    </recommendedName>
</protein>
<dbReference type="InterPro" id="IPR014001">
    <property type="entry name" value="Helicase_ATP-bd"/>
</dbReference>
<dbReference type="SUPFAM" id="SSF50978">
    <property type="entry name" value="WD40 repeat-like"/>
    <property type="match status" value="1"/>
</dbReference>
<dbReference type="AlphaFoldDB" id="A0A5J4NJB4"/>
<keyword evidence="3" id="KW-0158">Chromosome</keyword>
<keyword evidence="9" id="KW-0853">WD repeat</keyword>
<dbReference type="Proteomes" id="UP000324629">
    <property type="component" value="Unassembled WGS sequence"/>
</dbReference>
<dbReference type="SUPFAM" id="SSF52540">
    <property type="entry name" value="P-loop containing nucleoside triphosphate hydrolases"/>
    <property type="match status" value="2"/>
</dbReference>
<evidence type="ECO:0000256" key="10">
    <source>
        <dbReference type="PROSITE-ProRule" id="PRU00552"/>
    </source>
</evidence>
<dbReference type="InterPro" id="IPR027417">
    <property type="entry name" value="P-loop_NTPase"/>
</dbReference>
<keyword evidence="5" id="KW-0547">Nucleotide-binding</keyword>
<dbReference type="Pfam" id="PF00400">
    <property type="entry name" value="WD40"/>
    <property type="match status" value="1"/>
</dbReference>
<feature type="domain" description="DEAD-box RNA helicase Q" evidence="12">
    <location>
        <begin position="634"/>
        <end position="662"/>
    </location>
</feature>
<dbReference type="EC" id="3.6.4.13" evidence="2"/>
<dbReference type="PROSITE" id="PS50082">
    <property type="entry name" value="WD_REPEATS_2"/>
    <property type="match status" value="1"/>
</dbReference>
<dbReference type="PROSITE" id="PS51195">
    <property type="entry name" value="Q_MOTIF"/>
    <property type="match status" value="1"/>
</dbReference>
<feature type="domain" description="Helicase ATP-binding" evidence="11">
    <location>
        <begin position="665"/>
        <end position="848"/>
    </location>
</feature>
<keyword evidence="14" id="KW-1185">Reference proteome</keyword>
<evidence type="ECO:0000259" key="11">
    <source>
        <dbReference type="PROSITE" id="PS51192"/>
    </source>
</evidence>
<reference evidence="13 14" key="1">
    <citation type="journal article" date="2019" name="Gigascience">
        <title>Whole-genome sequence of the oriental lung fluke Paragonimus westermani.</title>
        <authorList>
            <person name="Oey H."/>
            <person name="Zakrzewski M."/>
            <person name="Narain K."/>
            <person name="Devi K.R."/>
            <person name="Agatsuma T."/>
            <person name="Nawaratna S."/>
            <person name="Gobert G.N."/>
            <person name="Jones M.K."/>
            <person name="Ragan M.A."/>
            <person name="McManus D.P."/>
            <person name="Krause L."/>
        </authorList>
    </citation>
    <scope>NUCLEOTIDE SEQUENCE [LARGE SCALE GENOMIC DNA]</scope>
    <source>
        <strain evidence="13 14">IND2009</strain>
    </source>
</reference>
<dbReference type="GO" id="GO:0006325">
    <property type="term" value="P:chromatin organization"/>
    <property type="evidence" value="ECO:0007669"/>
    <property type="project" value="TreeGrafter"/>
</dbReference>
<dbReference type="Pfam" id="PF00271">
    <property type="entry name" value="Helicase_C"/>
    <property type="match status" value="1"/>
</dbReference>
<dbReference type="Gene3D" id="3.40.50.300">
    <property type="entry name" value="P-loop containing nucleotide triphosphate hydrolases"/>
    <property type="match status" value="2"/>
</dbReference>
<evidence type="ECO:0000256" key="3">
    <source>
        <dbReference type="ARBA" id="ARBA00022454"/>
    </source>
</evidence>
<evidence type="ECO:0000256" key="7">
    <source>
        <dbReference type="ARBA" id="ARBA00022806"/>
    </source>
</evidence>
<accession>A0A5J4NJB4</accession>
<dbReference type="GO" id="GO:0003682">
    <property type="term" value="F:chromatin binding"/>
    <property type="evidence" value="ECO:0007669"/>
    <property type="project" value="TreeGrafter"/>
</dbReference>
<evidence type="ECO:0000259" key="12">
    <source>
        <dbReference type="PROSITE" id="PS51195"/>
    </source>
</evidence>
<dbReference type="InterPro" id="IPR001650">
    <property type="entry name" value="Helicase_C-like"/>
</dbReference>
<evidence type="ECO:0000256" key="1">
    <source>
        <dbReference type="ARBA" id="ARBA00004286"/>
    </source>
</evidence>
<dbReference type="EMBL" id="QNGE01002496">
    <property type="protein sequence ID" value="KAA3675480.1"/>
    <property type="molecule type" value="Genomic_DNA"/>
</dbReference>
<dbReference type="Pfam" id="PF00270">
    <property type="entry name" value="DEAD"/>
    <property type="match status" value="1"/>
</dbReference>
<dbReference type="PANTHER" id="PTHR24370">
    <property type="entry name" value="OPTICIN"/>
    <property type="match status" value="1"/>
</dbReference>
<evidence type="ECO:0000313" key="14">
    <source>
        <dbReference type="Proteomes" id="UP000324629"/>
    </source>
</evidence>
<dbReference type="GO" id="GO:0005524">
    <property type="term" value="F:ATP binding"/>
    <property type="evidence" value="ECO:0007669"/>
    <property type="project" value="UniProtKB-KW"/>
</dbReference>
<keyword evidence="7 13" id="KW-0347">Helicase</keyword>
<sequence>MGVPRSLRDLCIESAFGAADVYTGPNAVGGPRSDATPIDYDPLHFIRCHAKDNDAGDSETKVWRCLFEPNPLRPEETTHVVATCGGECVCLINCETGKVMKRFKHMEEEFYTIAWTTVEVENGKCTNILAAAGRMREIRLLHPEQLVCYAEMKGHTEDITAMIFHQTQPTILFSGDSKASVLVWDIGVPSVPDYKTRYQLLMRLRCPRLDVNPVLNLVFLPHYAYLVAGCEDGLFAWKVTDLRLEKREREPDMELKLDFDHEVCIDALSQLSDNALVIKVVESGEIMVFDFASVLERRKGLQRIVPIEMRGHLLWQKTDEIYINVSVRQNLGAVLCGDNEGSIWIYDLDPYLDDLHASSRKKFHVKPIKVRIEVYHIPQYCVSPTNYAATSATERWPLARCDVVDRAKGMSKVAQPHRGVHIFTLLPQQILEWPECSVQGNRDEDQQLKESITSGFRNPVVNSVEMSSDGYYLAAVTDNNLVCIWRYAPPPQQQHSYSQVQAQTMAVHPSQAQLLQPTAVRLLTTTAASVVSEASLGAVLGFPSGVPVSSHGVDPGTMGHLDSAEYSGCFIGFLKAYVMHQSQTIESTDQEEAYLTTVGLAHRLDEEKKRTADVLFSAPQKDATSETTKTLSVTRFADLRLSSSLLRGLSEAGFLRPSPVQIKAIPLGRMGLDMIVQAKSGTGKTVVFVVVLLEAIDPQRPVLQALVLSPTREIALQSQTVFQRLGAHIPGLKCQLFVGGLPLADDLCRLQQCHIAVGTPGRVRYLIETGYMSVDQVRHLVLDEADLLLAGGAEAKLTGGSTNNAFPADVNYIWWSLPQNKQMLALSATYTDYLVEEHLQRYMNHPALVRLVSHDPALLGVRQFFLLISPPDRSPASVFAAKVNTLCKLLSSVEFQQCLIFSNFHNSAQDLCDALHSRGWPVSYISSNLDQEQRFRAFNRLRAFHCRVLVSTDLENFIFEPVPKSTGVISICEHLSICYNPFE</sequence>
<dbReference type="InterPro" id="IPR001680">
    <property type="entry name" value="WD40_rpt"/>
</dbReference>
<comment type="subcellular location">
    <subcellularLocation>
        <location evidence="1">Chromosome</location>
    </subcellularLocation>
</comment>
<gene>
    <name evidence="13" type="ORF">DEA37_0005764</name>
</gene>
<keyword evidence="8" id="KW-0067">ATP-binding</keyword>
<dbReference type="InterPro" id="IPR056160">
    <property type="entry name" value="WD_LRWD1"/>
</dbReference>
<evidence type="ECO:0000313" key="13">
    <source>
        <dbReference type="EMBL" id="KAA3675480.1"/>
    </source>
</evidence>
<dbReference type="Gene3D" id="2.130.10.10">
    <property type="entry name" value="YVTN repeat-like/Quinoprotein amine dehydrogenase"/>
    <property type="match status" value="1"/>
</dbReference>
<dbReference type="InterPro" id="IPR011545">
    <property type="entry name" value="DEAD/DEAH_box_helicase_dom"/>
</dbReference>
<dbReference type="GO" id="GO:0016787">
    <property type="term" value="F:hydrolase activity"/>
    <property type="evidence" value="ECO:0007669"/>
    <property type="project" value="UniProtKB-KW"/>
</dbReference>
<dbReference type="GO" id="GO:0071169">
    <property type="term" value="P:establishment of protein localization to chromatin"/>
    <property type="evidence" value="ECO:0007669"/>
    <property type="project" value="TreeGrafter"/>
</dbReference>
<dbReference type="InterPro" id="IPR014014">
    <property type="entry name" value="RNA_helicase_DEAD_Q_motif"/>
</dbReference>
<dbReference type="GO" id="GO:0005664">
    <property type="term" value="C:nuclear origin of replication recognition complex"/>
    <property type="evidence" value="ECO:0007669"/>
    <property type="project" value="TreeGrafter"/>
</dbReference>
<organism evidence="13 14">
    <name type="scientific">Paragonimus westermani</name>
    <dbReference type="NCBI Taxonomy" id="34504"/>
    <lineage>
        <taxon>Eukaryota</taxon>
        <taxon>Metazoa</taxon>
        <taxon>Spiralia</taxon>
        <taxon>Lophotrochozoa</taxon>
        <taxon>Platyhelminthes</taxon>
        <taxon>Trematoda</taxon>
        <taxon>Digenea</taxon>
        <taxon>Plagiorchiida</taxon>
        <taxon>Troglotremata</taxon>
        <taxon>Troglotrematidae</taxon>
        <taxon>Paragonimus</taxon>
    </lineage>
</organism>